<evidence type="ECO:0000313" key="22">
    <source>
        <dbReference type="Proteomes" id="UP000275408"/>
    </source>
</evidence>
<dbReference type="PANTHER" id="PTHR23255:SF98">
    <property type="entry name" value="SERINE_THREONINE-PROTEIN KINASE RECEPTOR"/>
    <property type="match status" value="1"/>
</dbReference>
<keyword evidence="9 18" id="KW-0418">Kinase</keyword>
<evidence type="ECO:0000256" key="18">
    <source>
        <dbReference type="RuleBase" id="RU361271"/>
    </source>
</evidence>
<dbReference type="GO" id="GO:0017002">
    <property type="term" value="F:activin receptor activity"/>
    <property type="evidence" value="ECO:0007669"/>
    <property type="project" value="TreeGrafter"/>
</dbReference>
<feature type="signal peptide" evidence="19">
    <location>
        <begin position="1"/>
        <end position="18"/>
    </location>
</feature>
<keyword evidence="22" id="KW-1185">Reference proteome</keyword>
<keyword evidence="10 16" id="KW-0067">ATP-binding</keyword>
<dbReference type="AlphaFoldDB" id="A0A3M6URR5"/>
<dbReference type="InterPro" id="IPR000719">
    <property type="entry name" value="Prot_kinase_dom"/>
</dbReference>
<evidence type="ECO:0000256" key="4">
    <source>
        <dbReference type="ARBA" id="ARBA00022679"/>
    </source>
</evidence>
<evidence type="ECO:0000256" key="17">
    <source>
        <dbReference type="PIRSR" id="PIRSR037393-3"/>
    </source>
</evidence>
<evidence type="ECO:0000256" key="14">
    <source>
        <dbReference type="ARBA" id="ARBA00023170"/>
    </source>
</evidence>
<dbReference type="InterPro" id="IPR011009">
    <property type="entry name" value="Kinase-like_dom_sf"/>
</dbReference>
<keyword evidence="8 16" id="KW-0547">Nucleotide-binding</keyword>
<keyword evidence="12 18" id="KW-1133">Transmembrane helix</keyword>
<dbReference type="SUPFAM" id="SSF56112">
    <property type="entry name" value="Protein kinase-like (PK-like)"/>
    <property type="match status" value="1"/>
</dbReference>
<keyword evidence="6 18" id="KW-0479">Metal-binding</keyword>
<keyword evidence="17" id="KW-1015">Disulfide bond</keyword>
<comment type="catalytic activity">
    <reaction evidence="18">
        <text>L-threonyl-[receptor-protein] + ATP = O-phospho-L-threonyl-[receptor-protein] + ADP + H(+)</text>
        <dbReference type="Rhea" id="RHEA:44880"/>
        <dbReference type="Rhea" id="RHEA-COMP:11024"/>
        <dbReference type="Rhea" id="RHEA-COMP:11025"/>
        <dbReference type="ChEBI" id="CHEBI:15378"/>
        <dbReference type="ChEBI" id="CHEBI:30013"/>
        <dbReference type="ChEBI" id="CHEBI:30616"/>
        <dbReference type="ChEBI" id="CHEBI:61977"/>
        <dbReference type="ChEBI" id="CHEBI:456216"/>
        <dbReference type="EC" id="2.7.11.30"/>
    </reaction>
</comment>
<dbReference type="FunFam" id="3.30.200.20:FF:000094">
    <property type="entry name" value="Serine/threonine-protein kinase receptor"/>
    <property type="match status" value="1"/>
</dbReference>
<evidence type="ECO:0000256" key="3">
    <source>
        <dbReference type="ARBA" id="ARBA00022527"/>
    </source>
</evidence>
<evidence type="ECO:0000256" key="1">
    <source>
        <dbReference type="ARBA" id="ARBA00004479"/>
    </source>
</evidence>
<dbReference type="PRINTS" id="PR00653">
    <property type="entry name" value="ACTIVIN2R"/>
</dbReference>
<dbReference type="InterPro" id="IPR008271">
    <property type="entry name" value="Ser/Thr_kinase_AS"/>
</dbReference>
<protein>
    <recommendedName>
        <fullName evidence="18">Serine/threonine-protein kinase receptor</fullName>
        <ecNumber evidence="18">2.7.11.30</ecNumber>
    </recommendedName>
</protein>
<keyword evidence="18" id="KW-0464">Manganese</keyword>
<dbReference type="PROSITE" id="PS50011">
    <property type="entry name" value="PROTEIN_KINASE_DOM"/>
    <property type="match status" value="1"/>
</dbReference>
<comment type="caution">
    <text evidence="21">The sequence shown here is derived from an EMBL/GenBank/DDBJ whole genome shotgun (WGS) entry which is preliminary data.</text>
</comment>
<dbReference type="Gene3D" id="3.30.200.20">
    <property type="entry name" value="Phosphorylase Kinase, domain 1"/>
    <property type="match status" value="1"/>
</dbReference>
<dbReference type="EMBL" id="RCHS01000860">
    <property type="protein sequence ID" value="RMX56335.1"/>
    <property type="molecule type" value="Genomic_DNA"/>
</dbReference>
<accession>A0A3M6URR5</accession>
<keyword evidence="7 19" id="KW-0732">Signal</keyword>
<dbReference type="PIRSF" id="PIRSF037393">
    <property type="entry name" value="TGFRII"/>
    <property type="match status" value="1"/>
</dbReference>
<keyword evidence="13 18" id="KW-0472">Membrane</keyword>
<dbReference type="SUPFAM" id="SSF57302">
    <property type="entry name" value="Snake toxin-like"/>
    <property type="match status" value="1"/>
</dbReference>
<evidence type="ECO:0000256" key="5">
    <source>
        <dbReference type="ARBA" id="ARBA00022692"/>
    </source>
</evidence>
<dbReference type="InterPro" id="IPR000333">
    <property type="entry name" value="TGFB_receptor"/>
</dbReference>
<dbReference type="PANTHER" id="PTHR23255">
    <property type="entry name" value="TRANSFORMING GROWTH FACTOR-BETA RECEPTOR TYPE I AND II"/>
    <property type="match status" value="1"/>
</dbReference>
<dbReference type="Gene3D" id="2.10.60.10">
    <property type="entry name" value="CD59"/>
    <property type="match status" value="1"/>
</dbReference>
<dbReference type="InterPro" id="IPR001245">
    <property type="entry name" value="Ser-Thr/Tyr_kinase_cat_dom"/>
</dbReference>
<evidence type="ECO:0000256" key="10">
    <source>
        <dbReference type="ARBA" id="ARBA00022840"/>
    </source>
</evidence>
<keyword evidence="3 18" id="KW-0723">Serine/threonine-protein kinase</keyword>
<evidence type="ECO:0000256" key="8">
    <source>
        <dbReference type="ARBA" id="ARBA00022741"/>
    </source>
</evidence>
<dbReference type="InterPro" id="IPR045860">
    <property type="entry name" value="Snake_toxin-like_sf"/>
</dbReference>
<dbReference type="GO" id="GO:0048179">
    <property type="term" value="C:activin receptor complex"/>
    <property type="evidence" value="ECO:0007669"/>
    <property type="project" value="TreeGrafter"/>
</dbReference>
<dbReference type="InterPro" id="IPR017194">
    <property type="entry name" value="Transform_growth_fac-b_typ-2"/>
</dbReference>
<evidence type="ECO:0000256" key="13">
    <source>
        <dbReference type="ARBA" id="ARBA00023136"/>
    </source>
</evidence>
<dbReference type="PROSITE" id="PS00108">
    <property type="entry name" value="PROTEIN_KINASE_ST"/>
    <property type="match status" value="1"/>
</dbReference>
<dbReference type="STRING" id="46731.A0A3M6URR5"/>
<gene>
    <name evidence="21" type="ORF">pdam_00004435</name>
</gene>
<evidence type="ECO:0000256" key="6">
    <source>
        <dbReference type="ARBA" id="ARBA00022723"/>
    </source>
</evidence>
<evidence type="ECO:0000313" key="21">
    <source>
        <dbReference type="EMBL" id="RMX56335.1"/>
    </source>
</evidence>
<dbReference type="GO" id="GO:0071363">
    <property type="term" value="P:cellular response to growth factor stimulus"/>
    <property type="evidence" value="ECO:0007669"/>
    <property type="project" value="TreeGrafter"/>
</dbReference>
<dbReference type="EC" id="2.7.11.30" evidence="18"/>
<proteinExistence type="inferred from homology"/>
<evidence type="ECO:0000256" key="9">
    <source>
        <dbReference type="ARBA" id="ARBA00022777"/>
    </source>
</evidence>
<feature type="chain" id="PRO_5018251783" description="Serine/threonine-protein kinase receptor" evidence="19">
    <location>
        <begin position="19"/>
        <end position="529"/>
    </location>
</feature>
<keyword evidence="14 18" id="KW-0675">Receptor</keyword>
<keyword evidence="11 18" id="KW-0460">Magnesium</keyword>
<comment type="subcellular location">
    <subcellularLocation>
        <location evidence="1 18">Membrane</location>
        <topology evidence="1 18">Single-pass type I membrane protein</topology>
    </subcellularLocation>
</comment>
<keyword evidence="5 18" id="KW-0812">Transmembrane</keyword>
<feature type="binding site" evidence="16">
    <location>
        <position position="236"/>
    </location>
    <ligand>
        <name>ATP</name>
        <dbReference type="ChEBI" id="CHEBI:30616"/>
    </ligand>
</feature>
<dbReference type="OrthoDB" id="547665at2759"/>
<feature type="disulfide bond" evidence="17">
    <location>
        <begin position="107"/>
        <end position="112"/>
    </location>
</feature>
<evidence type="ECO:0000256" key="11">
    <source>
        <dbReference type="ARBA" id="ARBA00022842"/>
    </source>
</evidence>
<feature type="disulfide bond" evidence="17">
    <location>
        <begin position="33"/>
        <end position="60"/>
    </location>
</feature>
<dbReference type="GO" id="GO:0005524">
    <property type="term" value="F:ATP binding"/>
    <property type="evidence" value="ECO:0007669"/>
    <property type="project" value="UniProtKB-UniRule"/>
</dbReference>
<comment type="similarity">
    <text evidence="2 18">Belongs to the protein kinase superfamily. TKL Ser/Thr protein kinase family. TGFB receptor subfamily.</text>
</comment>
<keyword evidence="4 18" id="KW-0808">Transferase</keyword>
<dbReference type="Proteomes" id="UP000275408">
    <property type="component" value="Unassembled WGS sequence"/>
</dbReference>
<feature type="active site" description="Proton acceptor" evidence="15">
    <location>
        <position position="337"/>
    </location>
</feature>
<feature type="domain" description="Protein kinase" evidence="20">
    <location>
        <begin position="209"/>
        <end position="498"/>
    </location>
</feature>
<evidence type="ECO:0000256" key="15">
    <source>
        <dbReference type="PIRSR" id="PIRSR037393-1"/>
    </source>
</evidence>
<comment type="cofactor">
    <cofactor evidence="18">
        <name>Mg(2+)</name>
        <dbReference type="ChEBI" id="CHEBI:18420"/>
    </cofactor>
    <cofactor evidence="18">
        <name>Mn(2+)</name>
        <dbReference type="ChEBI" id="CHEBI:29035"/>
    </cofactor>
</comment>
<evidence type="ECO:0000259" key="20">
    <source>
        <dbReference type="PROSITE" id="PS50011"/>
    </source>
</evidence>
<sequence length="529" mass="59419">MNVCNFVVFFLLSSAVHCLGDPKRDGKSPRLVCHFCSKSNSSQSDCTWINTTCDETSKYCYTMWINDSLSKGGVQRAGCWQQNANCEDSLCLGEKTHNGKGFFFCCCNENLCNGNFSLRPETTRSTVTSEPITTGGIIQYTNKPSKPDRRGPTYTLLYLVAPIFVIAVILIIGFFMYRRHKTPFPTRILEEELLNSIPPPSPELGFRPIQLVEVISQGKFGTVWKADYLEDVVAVKVFPMAHQTAWVCEKDIFTTCNLKHENILKFVAVEKHNNGSCSELWLITEYHEHGSLGDYLKSHVVTWPELCSMAGSMANGLAYLHTEVLESSFKPCIAHRDFKSKNVLVTKDLTCCLSDFGLAMKFDSGGDPGETHGQVGTRRYMAPEVLEGAISFTRESFLYIDMYAFALVLWELMSRCTAADGPVDEYKLPFEEEIGSHPSLEDMQQVVVQQKIRPKFRPDWFVHSNMASLLQTIEECWDQDAEARLTAQCVAERLSQFNTNSSFDLAHSPTVTTVVNNTNITPSSKESSI</sequence>
<dbReference type="Pfam" id="PF07714">
    <property type="entry name" value="PK_Tyr_Ser-Thr"/>
    <property type="match status" value="1"/>
</dbReference>
<organism evidence="21 22">
    <name type="scientific">Pocillopora damicornis</name>
    <name type="common">Cauliflower coral</name>
    <name type="synonym">Millepora damicornis</name>
    <dbReference type="NCBI Taxonomy" id="46731"/>
    <lineage>
        <taxon>Eukaryota</taxon>
        <taxon>Metazoa</taxon>
        <taxon>Cnidaria</taxon>
        <taxon>Anthozoa</taxon>
        <taxon>Hexacorallia</taxon>
        <taxon>Scleractinia</taxon>
        <taxon>Astrocoeniina</taxon>
        <taxon>Pocilloporidae</taxon>
        <taxon>Pocillopora</taxon>
    </lineage>
</organism>
<dbReference type="GO" id="GO:0046872">
    <property type="term" value="F:metal ion binding"/>
    <property type="evidence" value="ECO:0007669"/>
    <property type="project" value="UniProtKB-KW"/>
</dbReference>
<evidence type="ECO:0000256" key="12">
    <source>
        <dbReference type="ARBA" id="ARBA00022989"/>
    </source>
</evidence>
<evidence type="ECO:0000256" key="7">
    <source>
        <dbReference type="ARBA" id="ARBA00022729"/>
    </source>
</evidence>
<feature type="disulfide bond" evidence="17">
    <location>
        <begin position="91"/>
        <end position="105"/>
    </location>
</feature>
<dbReference type="Gene3D" id="1.10.510.10">
    <property type="entry name" value="Transferase(Phosphotransferase) domain 1"/>
    <property type="match status" value="1"/>
</dbReference>
<dbReference type="CDD" id="cd14053">
    <property type="entry name" value="STKc_ACVR2"/>
    <property type="match status" value="1"/>
</dbReference>
<name>A0A3M6URR5_POCDA</name>
<evidence type="ECO:0000256" key="2">
    <source>
        <dbReference type="ARBA" id="ARBA00009605"/>
    </source>
</evidence>
<dbReference type="OMA" id="TDKRSHC"/>
<evidence type="ECO:0000256" key="19">
    <source>
        <dbReference type="SAM" id="SignalP"/>
    </source>
</evidence>
<feature type="transmembrane region" description="Helical" evidence="18">
    <location>
        <begin position="156"/>
        <end position="177"/>
    </location>
</feature>
<dbReference type="GO" id="GO:0048185">
    <property type="term" value="F:activin binding"/>
    <property type="evidence" value="ECO:0007669"/>
    <property type="project" value="TreeGrafter"/>
</dbReference>
<evidence type="ECO:0000256" key="16">
    <source>
        <dbReference type="PIRSR" id="PIRSR037393-2"/>
    </source>
</evidence>
<reference evidence="21 22" key="1">
    <citation type="journal article" date="2018" name="Sci. Rep.">
        <title>Comparative analysis of the Pocillopora damicornis genome highlights role of immune system in coral evolution.</title>
        <authorList>
            <person name="Cunning R."/>
            <person name="Bay R.A."/>
            <person name="Gillette P."/>
            <person name="Baker A.C."/>
            <person name="Traylor-Knowles N."/>
        </authorList>
    </citation>
    <scope>NUCLEOTIDE SEQUENCE [LARGE SCALE GENOMIC DNA]</scope>
    <source>
        <strain evidence="21">RSMAS</strain>
        <tissue evidence="21">Whole animal</tissue>
    </source>
</reference>
<dbReference type="CDD" id="cd23533">
    <property type="entry name" value="TFP_LU_ECD_BMPR2_like"/>
    <property type="match status" value="1"/>
</dbReference>